<reference evidence="2 3" key="1">
    <citation type="submission" date="2020-08" db="EMBL/GenBank/DDBJ databases">
        <title>Genomic Encyclopedia of Type Strains, Phase III (KMG-III): the genomes of soil and plant-associated and newly described type strains.</title>
        <authorList>
            <person name="Whitman W."/>
        </authorList>
    </citation>
    <scope>NUCLEOTIDE SEQUENCE [LARGE SCALE GENOMIC DNA]</scope>
    <source>
        <strain evidence="2 3">CECT 8960</strain>
    </source>
</reference>
<accession>A0A7W7QAN3</accession>
<keyword evidence="1" id="KW-0472">Membrane</keyword>
<keyword evidence="3" id="KW-1185">Reference proteome</keyword>
<feature type="transmembrane region" description="Helical" evidence="1">
    <location>
        <begin position="108"/>
        <end position="129"/>
    </location>
</feature>
<dbReference type="RefSeq" id="WP_184814236.1">
    <property type="nucleotide sequence ID" value="NZ_JACHJQ010000007.1"/>
</dbReference>
<feature type="transmembrane region" description="Helical" evidence="1">
    <location>
        <begin position="43"/>
        <end position="62"/>
    </location>
</feature>
<dbReference type="Proteomes" id="UP000520767">
    <property type="component" value="Unassembled WGS sequence"/>
</dbReference>
<proteinExistence type="predicted"/>
<evidence type="ECO:0000313" key="2">
    <source>
        <dbReference type="EMBL" id="MBB4910160.1"/>
    </source>
</evidence>
<dbReference type="EMBL" id="JACHJQ010000007">
    <property type="protein sequence ID" value="MBB4910160.1"/>
    <property type="molecule type" value="Genomic_DNA"/>
</dbReference>
<feature type="transmembrane region" description="Helical" evidence="1">
    <location>
        <begin position="74"/>
        <end position="96"/>
    </location>
</feature>
<protein>
    <submittedName>
        <fullName evidence="2">Uncharacterized protein</fullName>
    </submittedName>
</protein>
<comment type="caution">
    <text evidence="2">The sequence shown here is derived from an EMBL/GenBank/DDBJ whole genome shotgun (WGS) entry which is preliminary data.</text>
</comment>
<keyword evidence="1" id="KW-1133">Transmembrane helix</keyword>
<organism evidence="2 3">
    <name type="scientific">Actinophytocola algeriensis</name>
    <dbReference type="NCBI Taxonomy" id="1768010"/>
    <lineage>
        <taxon>Bacteria</taxon>
        <taxon>Bacillati</taxon>
        <taxon>Actinomycetota</taxon>
        <taxon>Actinomycetes</taxon>
        <taxon>Pseudonocardiales</taxon>
        <taxon>Pseudonocardiaceae</taxon>
    </lineage>
</organism>
<evidence type="ECO:0000256" key="1">
    <source>
        <dbReference type="SAM" id="Phobius"/>
    </source>
</evidence>
<sequence length="131" mass="13940">MTPILPAGTPARNNGGIRRAAPLAAGLAYAAFGATFPSHSTGALVAVLVPATAVLVAVLVLRRPRGECARPGRAHLPWLVWVLAFGAWELAALFAGDLTISLLMDPVLVIYPLRVAGWALWLWAGWLLVRR</sequence>
<dbReference type="AlphaFoldDB" id="A0A7W7QAN3"/>
<keyword evidence="1" id="KW-0812">Transmembrane</keyword>
<gene>
    <name evidence="2" type="ORF">FHR82_006418</name>
</gene>
<name>A0A7W7QAN3_9PSEU</name>
<evidence type="ECO:0000313" key="3">
    <source>
        <dbReference type="Proteomes" id="UP000520767"/>
    </source>
</evidence>